<dbReference type="PANTHER" id="PTHR24185">
    <property type="entry name" value="CALCIUM-INDEPENDENT PHOSPHOLIPASE A2-GAMMA"/>
    <property type="match status" value="1"/>
</dbReference>
<dbReference type="Proteomes" id="UP000320762">
    <property type="component" value="Unassembled WGS sequence"/>
</dbReference>
<evidence type="ECO:0000256" key="6">
    <source>
        <dbReference type="SAM" id="Phobius"/>
    </source>
</evidence>
<dbReference type="PROSITE" id="PS51635">
    <property type="entry name" value="PNPLA"/>
    <property type="match status" value="1"/>
</dbReference>
<gene>
    <name evidence="8" type="ORF">BD626DRAFT_484512</name>
</gene>
<keyword evidence="8" id="KW-0808">Transferase</keyword>
<accession>A0A550CQF0</accession>
<evidence type="ECO:0000313" key="8">
    <source>
        <dbReference type="EMBL" id="TRM67017.1"/>
    </source>
</evidence>
<protein>
    <submittedName>
        <fullName evidence="8">Acyl transferase/acyl hydrolase/lysophospholipase</fullName>
    </submittedName>
</protein>
<dbReference type="GO" id="GO:0016020">
    <property type="term" value="C:membrane"/>
    <property type="evidence" value="ECO:0007669"/>
    <property type="project" value="TreeGrafter"/>
</dbReference>
<dbReference type="GO" id="GO:0047499">
    <property type="term" value="F:calcium-independent phospholipase A2 activity"/>
    <property type="evidence" value="ECO:0007669"/>
    <property type="project" value="TreeGrafter"/>
</dbReference>
<feature type="compositionally biased region" description="Polar residues" evidence="5">
    <location>
        <begin position="1"/>
        <end position="17"/>
    </location>
</feature>
<keyword evidence="6" id="KW-0812">Transmembrane</keyword>
<dbReference type="SUPFAM" id="SSF52151">
    <property type="entry name" value="FabD/lysophospholipase-like"/>
    <property type="match status" value="1"/>
</dbReference>
<comment type="caution">
    <text evidence="4">Lacks conserved residue(s) required for the propagation of feature annotation.</text>
</comment>
<dbReference type="OrthoDB" id="630895at2759"/>
<dbReference type="InterPro" id="IPR002641">
    <property type="entry name" value="PNPLA_dom"/>
</dbReference>
<dbReference type="EMBL" id="VDMD01000003">
    <property type="protein sequence ID" value="TRM67017.1"/>
    <property type="molecule type" value="Genomic_DNA"/>
</dbReference>
<keyword evidence="9" id="KW-1185">Reference proteome</keyword>
<dbReference type="GO" id="GO:0016042">
    <property type="term" value="P:lipid catabolic process"/>
    <property type="evidence" value="ECO:0007669"/>
    <property type="project" value="UniProtKB-KW"/>
</dbReference>
<dbReference type="InterPro" id="IPR016035">
    <property type="entry name" value="Acyl_Trfase/lysoPLipase"/>
</dbReference>
<evidence type="ECO:0000313" key="9">
    <source>
        <dbReference type="Proteomes" id="UP000320762"/>
    </source>
</evidence>
<feature type="region of interest" description="Disordered" evidence="5">
    <location>
        <begin position="1"/>
        <end position="21"/>
    </location>
</feature>
<feature type="domain" description="PNPLA" evidence="7">
    <location>
        <begin position="41"/>
        <end position="237"/>
    </location>
</feature>
<evidence type="ECO:0000256" key="5">
    <source>
        <dbReference type="SAM" id="MobiDB-lite"/>
    </source>
</evidence>
<evidence type="ECO:0000256" key="2">
    <source>
        <dbReference type="ARBA" id="ARBA00022963"/>
    </source>
</evidence>
<comment type="caution">
    <text evidence="8">The sequence shown here is derived from an EMBL/GenBank/DDBJ whole genome shotgun (WGS) entry which is preliminary data.</text>
</comment>
<reference evidence="8 9" key="1">
    <citation type="journal article" date="2019" name="New Phytol.">
        <title>Comparative genomics reveals unique wood-decay strategies and fruiting body development in the Schizophyllaceae.</title>
        <authorList>
            <person name="Almasi E."/>
            <person name="Sahu N."/>
            <person name="Krizsan K."/>
            <person name="Balint B."/>
            <person name="Kovacs G.M."/>
            <person name="Kiss B."/>
            <person name="Cseklye J."/>
            <person name="Drula E."/>
            <person name="Henrissat B."/>
            <person name="Nagy I."/>
            <person name="Chovatia M."/>
            <person name="Adam C."/>
            <person name="LaButti K."/>
            <person name="Lipzen A."/>
            <person name="Riley R."/>
            <person name="Grigoriev I.V."/>
            <person name="Nagy L.G."/>
        </authorList>
    </citation>
    <scope>NUCLEOTIDE SEQUENCE [LARGE SCALE GENOMIC DNA]</scope>
    <source>
        <strain evidence="8 9">NL-1724</strain>
    </source>
</reference>
<keyword evidence="1 8" id="KW-0378">Hydrolase</keyword>
<evidence type="ECO:0000256" key="3">
    <source>
        <dbReference type="ARBA" id="ARBA00023098"/>
    </source>
</evidence>
<dbReference type="AlphaFoldDB" id="A0A550CQF0"/>
<evidence type="ECO:0000256" key="4">
    <source>
        <dbReference type="PROSITE-ProRule" id="PRU01161"/>
    </source>
</evidence>
<evidence type="ECO:0000256" key="1">
    <source>
        <dbReference type="ARBA" id="ARBA00022801"/>
    </source>
</evidence>
<dbReference type="PANTHER" id="PTHR24185:SF1">
    <property type="entry name" value="CALCIUM-INDEPENDENT PHOSPHOLIPASE A2-GAMMA"/>
    <property type="match status" value="1"/>
</dbReference>
<keyword evidence="2" id="KW-0442">Lipid degradation</keyword>
<sequence length="371" mass="41349">MAVRALTSTSSFKYTSRSNRDPLPQDLYQQVVVPGPGLRLLTFDDGGVRGLTMLLLLRAIMHHIQQANHEPTLPLPCEYFDMIAGSGTGGFIALLLGRLRLSIEHAIECYTRVVNHVFVQTKGDGTFRATPLEKVLREISHRFGDGEDTPILDSNSFPCRTFVCIREAVGSSNAIHRKLRTYAHPTEPGARCTFLEAVRATMGNPTFFKPPAVSRSKSPTTLLDAGDDHCNPVFDLYEESQFLYPSRHFAYLLSLGPGTADTVGVNPSRAFVNQPRLPSLTLSALRRLADNCDRIATSFREQHSGEFDGNYFRMTPAPSSYDGKLRWEEPEALQEFIAPYFASIYQQVCILVVAMMNELALVMASGNRRNR</sequence>
<name>A0A550CQF0_9AGAR</name>
<keyword evidence="6" id="KW-1133">Transmembrane helix</keyword>
<organism evidence="8 9">
    <name type="scientific">Schizophyllum amplum</name>
    <dbReference type="NCBI Taxonomy" id="97359"/>
    <lineage>
        <taxon>Eukaryota</taxon>
        <taxon>Fungi</taxon>
        <taxon>Dikarya</taxon>
        <taxon>Basidiomycota</taxon>
        <taxon>Agaricomycotina</taxon>
        <taxon>Agaricomycetes</taxon>
        <taxon>Agaricomycetidae</taxon>
        <taxon>Agaricales</taxon>
        <taxon>Schizophyllaceae</taxon>
        <taxon>Schizophyllum</taxon>
    </lineage>
</organism>
<dbReference type="STRING" id="97359.A0A550CQF0"/>
<keyword evidence="3" id="KW-0443">Lipid metabolism</keyword>
<feature type="transmembrane region" description="Helical" evidence="6">
    <location>
        <begin position="344"/>
        <end position="364"/>
    </location>
</feature>
<keyword evidence="6" id="KW-0472">Membrane</keyword>
<evidence type="ECO:0000259" key="7">
    <source>
        <dbReference type="PROSITE" id="PS51635"/>
    </source>
</evidence>
<dbReference type="GO" id="GO:0019369">
    <property type="term" value="P:arachidonate metabolic process"/>
    <property type="evidence" value="ECO:0007669"/>
    <property type="project" value="TreeGrafter"/>
</dbReference>
<dbReference type="Pfam" id="PF01734">
    <property type="entry name" value="Patatin"/>
    <property type="match status" value="1"/>
</dbReference>
<proteinExistence type="predicted"/>
<dbReference type="GO" id="GO:0046486">
    <property type="term" value="P:glycerolipid metabolic process"/>
    <property type="evidence" value="ECO:0007669"/>
    <property type="project" value="UniProtKB-ARBA"/>
</dbReference>
<dbReference type="Gene3D" id="3.40.1090.10">
    <property type="entry name" value="Cytosolic phospholipase A2 catalytic domain"/>
    <property type="match status" value="1"/>
</dbReference>
<dbReference type="GO" id="GO:0016740">
    <property type="term" value="F:transferase activity"/>
    <property type="evidence" value="ECO:0007669"/>
    <property type="project" value="UniProtKB-KW"/>
</dbReference>